<accession>A0A1E4TQL2</accession>
<name>A0A1E4TQL2_PACTA</name>
<dbReference type="GO" id="GO:0070273">
    <property type="term" value="F:phosphatidylinositol-4-phosphate binding"/>
    <property type="evidence" value="ECO:0007669"/>
    <property type="project" value="EnsemblFungi"/>
</dbReference>
<feature type="coiled-coil region" evidence="5">
    <location>
        <begin position="331"/>
        <end position="369"/>
    </location>
</feature>
<dbReference type="GO" id="GO:0072687">
    <property type="term" value="C:meiotic spindle"/>
    <property type="evidence" value="ECO:0007669"/>
    <property type="project" value="EnsemblFungi"/>
</dbReference>
<evidence type="ECO:0000256" key="5">
    <source>
        <dbReference type="SAM" id="Coils"/>
    </source>
</evidence>
<keyword evidence="2 4" id="KW-0547">Nucleotide-binding</keyword>
<dbReference type="GO" id="GO:0005876">
    <property type="term" value="C:spindle microtubule"/>
    <property type="evidence" value="ECO:0007669"/>
    <property type="project" value="EnsemblFungi"/>
</dbReference>
<evidence type="ECO:0000256" key="2">
    <source>
        <dbReference type="ARBA" id="ARBA00022741"/>
    </source>
</evidence>
<dbReference type="Gene3D" id="3.40.50.300">
    <property type="entry name" value="P-loop containing nucleotide triphosphate hydrolases"/>
    <property type="match status" value="1"/>
</dbReference>
<dbReference type="PROSITE" id="PS51719">
    <property type="entry name" value="G_SEPTIN"/>
    <property type="match status" value="1"/>
</dbReference>
<comment type="subcellular location">
    <subcellularLocation>
        <location evidence="1">Bud neck</location>
    </subcellularLocation>
</comment>
<dbReference type="AlphaFoldDB" id="A0A1E4TQL2"/>
<organism evidence="7 8">
    <name type="scientific">Pachysolen tannophilus NRRL Y-2460</name>
    <dbReference type="NCBI Taxonomy" id="669874"/>
    <lineage>
        <taxon>Eukaryota</taxon>
        <taxon>Fungi</taxon>
        <taxon>Dikarya</taxon>
        <taxon>Ascomycota</taxon>
        <taxon>Saccharomycotina</taxon>
        <taxon>Pichiomycetes</taxon>
        <taxon>Pachysolenaceae</taxon>
        <taxon>Pachysolen</taxon>
    </lineage>
</organism>
<evidence type="ECO:0000256" key="4">
    <source>
        <dbReference type="RuleBase" id="RU004560"/>
    </source>
</evidence>
<keyword evidence="5" id="KW-0175">Coiled coil</keyword>
<dbReference type="GO" id="GO:0042802">
    <property type="term" value="F:identical protein binding"/>
    <property type="evidence" value="ECO:0007669"/>
    <property type="project" value="EnsemblFungi"/>
</dbReference>
<evidence type="ECO:0000259" key="6">
    <source>
        <dbReference type="PROSITE" id="PS51719"/>
    </source>
</evidence>
<keyword evidence="8" id="KW-1185">Reference proteome</keyword>
<dbReference type="GO" id="GO:0000281">
    <property type="term" value="P:mitotic cytokinesis"/>
    <property type="evidence" value="ECO:0007669"/>
    <property type="project" value="EnsemblFungi"/>
</dbReference>
<dbReference type="GO" id="GO:0005628">
    <property type="term" value="C:prospore membrane"/>
    <property type="evidence" value="ECO:0007669"/>
    <property type="project" value="EnsemblFungi"/>
</dbReference>
<evidence type="ECO:0000313" key="7">
    <source>
        <dbReference type="EMBL" id="ODV94061.1"/>
    </source>
</evidence>
<dbReference type="Proteomes" id="UP000094236">
    <property type="component" value="Unassembled WGS sequence"/>
</dbReference>
<dbReference type="SUPFAM" id="SSF52540">
    <property type="entry name" value="P-loop containing nucleoside triphosphate hydrolases"/>
    <property type="match status" value="1"/>
</dbReference>
<comment type="similarity">
    <text evidence="4">Belongs to the TRAFAC class TrmE-Era-EngA-EngB-Septin-like GTPase superfamily. Septin GTPase family.</text>
</comment>
<feature type="domain" description="Septin-type G" evidence="6">
    <location>
        <begin position="19"/>
        <end position="300"/>
    </location>
</feature>
<dbReference type="GO" id="GO:1990317">
    <property type="term" value="C:Gin4 complex"/>
    <property type="evidence" value="ECO:0007669"/>
    <property type="project" value="EnsemblFungi"/>
</dbReference>
<dbReference type="InterPro" id="IPR016491">
    <property type="entry name" value="Septin"/>
</dbReference>
<dbReference type="GO" id="GO:0010314">
    <property type="term" value="F:phosphatidylinositol-5-phosphate binding"/>
    <property type="evidence" value="ECO:0007669"/>
    <property type="project" value="EnsemblFungi"/>
</dbReference>
<dbReference type="GO" id="GO:0001400">
    <property type="term" value="C:mating projection base"/>
    <property type="evidence" value="ECO:0007669"/>
    <property type="project" value="EnsemblFungi"/>
</dbReference>
<sequence length="383" mass="44651">MVQIIGSSSALRKRKTLKKSINYTVMVVGQSGCGRSTFINSFCDQQIVEASSSIPLPDDSDYPKRDLVLRKSSVELEDNEGIRIAINFIDTPGFGDSIENEFNFNLIVDYIKHQYDEVLIEESRLKRNPRFKDGRVHCCLYFITPTGHGLREIDIELMKNLASLVNIIPVISKADSLTLDELKLNKRLIMEDINFYNIPIFKFNEYTYEDEIDEESFELNNHLQKILPFAVMGSNEVIEDREGKRSRIRKYPWGIVDIENNEISDFSVLKNTLLVTHLNELKEKTYEILYEDYRTNALSNNDFRIETPVIRQGENTSIKDSPLASISNNDYAEKEREILLEEERLKTFEERIKKEIYEKEKEIAERERELNLIAENMKQNGEY</sequence>
<dbReference type="GO" id="GO:0005525">
    <property type="term" value="F:GTP binding"/>
    <property type="evidence" value="ECO:0007669"/>
    <property type="project" value="UniProtKB-KW"/>
</dbReference>
<gene>
    <name evidence="7" type="ORF">PACTADRAFT_50951</name>
</gene>
<dbReference type="CDD" id="cd01850">
    <property type="entry name" value="CDC_Septin"/>
    <property type="match status" value="1"/>
</dbReference>
<dbReference type="GO" id="GO:0005200">
    <property type="term" value="F:structural constituent of cytoskeleton"/>
    <property type="evidence" value="ECO:0007669"/>
    <property type="project" value="EnsemblFungi"/>
</dbReference>
<proteinExistence type="inferred from homology"/>
<dbReference type="GO" id="GO:0005881">
    <property type="term" value="C:cytoplasmic microtubule"/>
    <property type="evidence" value="ECO:0007669"/>
    <property type="project" value="EnsemblFungi"/>
</dbReference>
<evidence type="ECO:0000256" key="3">
    <source>
        <dbReference type="ARBA" id="ARBA00023134"/>
    </source>
</evidence>
<protein>
    <recommendedName>
        <fullName evidence="6">Septin-type G domain-containing protein</fullName>
    </recommendedName>
</protein>
<dbReference type="STRING" id="669874.A0A1E4TQL2"/>
<dbReference type="PIRSF" id="PIRSF006698">
    <property type="entry name" value="Septin"/>
    <property type="match status" value="1"/>
</dbReference>
<reference evidence="8" key="1">
    <citation type="submission" date="2016-05" db="EMBL/GenBank/DDBJ databases">
        <title>Comparative genomics of biotechnologically important yeasts.</title>
        <authorList>
            <consortium name="DOE Joint Genome Institute"/>
            <person name="Riley R."/>
            <person name="Haridas S."/>
            <person name="Wolfe K.H."/>
            <person name="Lopes M.R."/>
            <person name="Hittinger C.T."/>
            <person name="Goker M."/>
            <person name="Salamov A."/>
            <person name="Wisecaver J."/>
            <person name="Long T.M."/>
            <person name="Aerts A.L."/>
            <person name="Barry K."/>
            <person name="Choi C."/>
            <person name="Clum A."/>
            <person name="Coughlan A.Y."/>
            <person name="Deshpande S."/>
            <person name="Douglass A.P."/>
            <person name="Hanson S.J."/>
            <person name="Klenk H.-P."/>
            <person name="Labutti K."/>
            <person name="Lapidus A."/>
            <person name="Lindquist E."/>
            <person name="Lipzen A."/>
            <person name="Meier-Kolthoff J.P."/>
            <person name="Ohm R.A."/>
            <person name="Otillar R.P."/>
            <person name="Pangilinan J."/>
            <person name="Peng Y."/>
            <person name="Rokas A."/>
            <person name="Rosa C.A."/>
            <person name="Scheuner C."/>
            <person name="Sibirny A.A."/>
            <person name="Slot J.C."/>
            <person name="Stielow J.B."/>
            <person name="Sun H."/>
            <person name="Kurtzman C.P."/>
            <person name="Blackwell M."/>
            <person name="Grigoriev I.V."/>
            <person name="Jeffries T.W."/>
        </authorList>
    </citation>
    <scope>NUCLEOTIDE SEQUENCE [LARGE SCALE GENOMIC DNA]</scope>
    <source>
        <strain evidence="8">NRRL Y-2460</strain>
    </source>
</reference>
<dbReference type="GO" id="GO:0097271">
    <property type="term" value="P:protein localization to bud neck"/>
    <property type="evidence" value="ECO:0007669"/>
    <property type="project" value="EnsemblFungi"/>
</dbReference>
<dbReference type="GO" id="GO:0031105">
    <property type="term" value="C:septin complex"/>
    <property type="evidence" value="ECO:0007669"/>
    <property type="project" value="EnsemblFungi"/>
</dbReference>
<dbReference type="OrthoDB" id="416553at2759"/>
<dbReference type="EMBL" id="KV454016">
    <property type="protein sequence ID" value="ODV94061.1"/>
    <property type="molecule type" value="Genomic_DNA"/>
</dbReference>
<dbReference type="PANTHER" id="PTHR18884">
    <property type="entry name" value="SEPTIN"/>
    <property type="match status" value="1"/>
</dbReference>
<evidence type="ECO:0000256" key="1">
    <source>
        <dbReference type="ARBA" id="ARBA00004266"/>
    </source>
</evidence>
<dbReference type="Pfam" id="PF00735">
    <property type="entry name" value="Septin"/>
    <property type="match status" value="1"/>
</dbReference>
<dbReference type="InterPro" id="IPR030379">
    <property type="entry name" value="G_SEPTIN_dom"/>
</dbReference>
<dbReference type="GO" id="GO:0032160">
    <property type="term" value="C:septin filament array"/>
    <property type="evidence" value="ECO:0007669"/>
    <property type="project" value="EnsemblFungi"/>
</dbReference>
<dbReference type="InterPro" id="IPR027417">
    <property type="entry name" value="P-loop_NTPase"/>
</dbReference>
<keyword evidence="3 4" id="KW-0342">GTP-binding</keyword>
<evidence type="ECO:0000313" key="8">
    <source>
        <dbReference type="Proteomes" id="UP000094236"/>
    </source>
</evidence>
<dbReference type="GO" id="GO:0005619">
    <property type="term" value="C:ascospore wall"/>
    <property type="evidence" value="ECO:0007669"/>
    <property type="project" value="EnsemblFungi"/>
</dbReference>